<comment type="caution">
    <text evidence="1">The sequence shown here is derived from an EMBL/GenBank/DDBJ whole genome shotgun (WGS) entry which is preliminary data.</text>
</comment>
<organism evidence="1">
    <name type="scientific">marine sediment metagenome</name>
    <dbReference type="NCBI Taxonomy" id="412755"/>
    <lineage>
        <taxon>unclassified sequences</taxon>
        <taxon>metagenomes</taxon>
        <taxon>ecological metagenomes</taxon>
    </lineage>
</organism>
<protein>
    <submittedName>
        <fullName evidence="1">Uncharacterized protein</fullName>
    </submittedName>
</protein>
<dbReference type="AlphaFoldDB" id="A0A0F8YCC4"/>
<proteinExistence type="predicted"/>
<reference evidence="1" key="1">
    <citation type="journal article" date="2015" name="Nature">
        <title>Complex archaea that bridge the gap between prokaryotes and eukaryotes.</title>
        <authorList>
            <person name="Spang A."/>
            <person name="Saw J.H."/>
            <person name="Jorgensen S.L."/>
            <person name="Zaremba-Niedzwiedzka K."/>
            <person name="Martijn J."/>
            <person name="Lind A.E."/>
            <person name="van Eijk R."/>
            <person name="Schleper C."/>
            <person name="Guy L."/>
            <person name="Ettema T.J."/>
        </authorList>
    </citation>
    <scope>NUCLEOTIDE SEQUENCE</scope>
</reference>
<evidence type="ECO:0000313" key="1">
    <source>
        <dbReference type="EMBL" id="KKK79092.1"/>
    </source>
</evidence>
<name>A0A0F8YCC4_9ZZZZ</name>
<gene>
    <name evidence="1" type="ORF">LCGC14_2837000</name>
</gene>
<feature type="non-terminal residue" evidence="1">
    <location>
        <position position="1"/>
    </location>
</feature>
<accession>A0A0F8YCC4</accession>
<sequence length="98" mass="11250">LVAILLLAYIAFLKPQPQRFAKTARYDILVDTATGTLCDARTPRKQAIKNARREIKRIEALPLPPPSFVFLGEKTPLDKAWDHLKSLLYHRFPYCSEL</sequence>
<dbReference type="EMBL" id="LAZR01054187">
    <property type="protein sequence ID" value="KKK79092.1"/>
    <property type="molecule type" value="Genomic_DNA"/>
</dbReference>